<feature type="chain" id="PRO_5015029165" evidence="3">
    <location>
        <begin position="19"/>
        <end position="334"/>
    </location>
</feature>
<dbReference type="Gene3D" id="2.40.30.170">
    <property type="match status" value="1"/>
</dbReference>
<comment type="similarity">
    <text evidence="1">Belongs to the membrane fusion protein (MFP) (TC 8.A.1) family.</text>
</comment>
<dbReference type="Gene3D" id="2.40.420.20">
    <property type="match status" value="1"/>
</dbReference>
<dbReference type="Proteomes" id="UP000323819">
    <property type="component" value="Unassembled WGS sequence"/>
</dbReference>
<keyword evidence="3" id="KW-0732">Signal</keyword>
<feature type="domain" description="CusB-like beta-barrel" evidence="6">
    <location>
        <begin position="196"/>
        <end position="266"/>
    </location>
</feature>
<evidence type="ECO:0000259" key="4">
    <source>
        <dbReference type="Pfam" id="PF25876"/>
    </source>
</evidence>
<feature type="domain" description="Multidrug resistance protein MdtA-like alpha-helical hairpin" evidence="4">
    <location>
        <begin position="89"/>
        <end position="158"/>
    </location>
</feature>
<dbReference type="FunFam" id="1.10.287.470:FF:000002">
    <property type="entry name" value="Efflux RND transporter periplasmic adaptor subunit"/>
    <property type="match status" value="1"/>
</dbReference>
<dbReference type="SUPFAM" id="SSF111369">
    <property type="entry name" value="HlyD-like secretion proteins"/>
    <property type="match status" value="1"/>
</dbReference>
<feature type="domain" description="Multidrug resistance protein MdtA-like barrel-sandwich hybrid" evidence="5">
    <location>
        <begin position="51"/>
        <end position="183"/>
    </location>
</feature>
<keyword evidence="2" id="KW-0175">Coiled coil</keyword>
<dbReference type="GeneID" id="69721351"/>
<organism evidence="7 9">
    <name type="scientific">Vibrio cholerae</name>
    <dbReference type="NCBI Taxonomy" id="666"/>
    <lineage>
        <taxon>Bacteria</taxon>
        <taxon>Pseudomonadati</taxon>
        <taxon>Pseudomonadota</taxon>
        <taxon>Gammaproteobacteria</taxon>
        <taxon>Vibrionales</taxon>
        <taxon>Vibrionaceae</taxon>
        <taxon>Vibrio</taxon>
    </lineage>
</organism>
<dbReference type="GO" id="GO:0015562">
    <property type="term" value="F:efflux transmembrane transporter activity"/>
    <property type="evidence" value="ECO:0007669"/>
    <property type="project" value="TreeGrafter"/>
</dbReference>
<name>A0A085PT43_VIBCL</name>
<dbReference type="EMBL" id="VIOS01000065">
    <property type="protein sequence ID" value="TQP11124.1"/>
    <property type="molecule type" value="Genomic_DNA"/>
</dbReference>
<evidence type="ECO:0000256" key="3">
    <source>
        <dbReference type="SAM" id="SignalP"/>
    </source>
</evidence>
<dbReference type="Pfam" id="PF25876">
    <property type="entry name" value="HH_MFP_RND"/>
    <property type="match status" value="1"/>
</dbReference>
<dbReference type="InterPro" id="IPR058625">
    <property type="entry name" value="MdtA-like_BSH"/>
</dbReference>
<dbReference type="EMBL" id="VSIJ01000011">
    <property type="protein sequence ID" value="TXX66936.1"/>
    <property type="molecule type" value="Genomic_DNA"/>
</dbReference>
<evidence type="ECO:0000256" key="1">
    <source>
        <dbReference type="ARBA" id="ARBA00009477"/>
    </source>
</evidence>
<dbReference type="InterPro" id="IPR058792">
    <property type="entry name" value="Beta-barrel_RND_2"/>
</dbReference>
<proteinExistence type="inferred from homology"/>
<dbReference type="KEGG" id="vcx:VAA049_2301"/>
<evidence type="ECO:0000313" key="9">
    <source>
        <dbReference type="Proteomes" id="UP000319979"/>
    </source>
</evidence>
<dbReference type="GO" id="GO:1990281">
    <property type="term" value="C:efflux pump complex"/>
    <property type="evidence" value="ECO:0007669"/>
    <property type="project" value="TreeGrafter"/>
</dbReference>
<evidence type="ECO:0000313" key="10">
    <source>
        <dbReference type="Proteomes" id="UP000323819"/>
    </source>
</evidence>
<evidence type="ECO:0000256" key="2">
    <source>
        <dbReference type="SAM" id="Coils"/>
    </source>
</evidence>
<dbReference type="PANTHER" id="PTHR30469">
    <property type="entry name" value="MULTIDRUG RESISTANCE PROTEIN MDTA"/>
    <property type="match status" value="1"/>
</dbReference>
<dbReference type="RefSeq" id="WP_000646062.1">
    <property type="nucleotide sequence ID" value="NZ_BAABUI010000003.1"/>
</dbReference>
<sequence length="334" mass="36274">MKALSWSIALVLASSAYAQNQDSNERFTVKTESISQIVELDGVVQPVNQGSLAAQTSGRVVGLYVDVNDFVKKDQVLLEISAVQQSAALDAAQAQLASATAQNREAQAQLNRYRQLFPKGAISKDQMDSAEARARSADAAVKSAQAAVEQAKESLGYTNITAPYDGIVTQRMVELGETVAPGTPLLRGFSLDELRVETEIPQRYQPYVADVSQFTVRTAQGEQLKPVEFSLFSYADPQSHTFKTRLELPQNSAALVPGMWVKTEFNYGQREVLVVPSSAVLRRAELSAVYRVNNGQRALNPVRLGQVYGDYVEVLSGLELGDVVATQAVTAKGE</sequence>
<dbReference type="AlphaFoldDB" id="A0A085PT43"/>
<dbReference type="Gene3D" id="2.40.50.100">
    <property type="match status" value="1"/>
</dbReference>
<dbReference type="Proteomes" id="UP000319979">
    <property type="component" value="Unassembled WGS sequence"/>
</dbReference>
<dbReference type="NCBIfam" id="TIGR01730">
    <property type="entry name" value="RND_mfp"/>
    <property type="match status" value="1"/>
</dbReference>
<gene>
    <name evidence="7" type="ORF">FLM02_14955</name>
    <name evidence="8" type="ORF">FXF03_03400</name>
</gene>
<dbReference type="InterPro" id="IPR058624">
    <property type="entry name" value="MdtA-like_HH"/>
</dbReference>
<dbReference type="Gene3D" id="1.10.287.470">
    <property type="entry name" value="Helix hairpin bin"/>
    <property type="match status" value="1"/>
</dbReference>
<evidence type="ECO:0000313" key="8">
    <source>
        <dbReference type="EMBL" id="TXX66936.1"/>
    </source>
</evidence>
<protein>
    <submittedName>
        <fullName evidence="7">Efflux RND transporter periplasmic adaptor subunit</fullName>
    </submittedName>
</protein>
<feature type="signal peptide" evidence="3">
    <location>
        <begin position="1"/>
        <end position="18"/>
    </location>
</feature>
<dbReference type="Pfam" id="PF25954">
    <property type="entry name" value="Beta-barrel_RND_2"/>
    <property type="match status" value="1"/>
</dbReference>
<reference evidence="7 9" key="2">
    <citation type="submission" date="2019-07" db="EMBL/GenBank/DDBJ databases">
        <title>Phenotypic and genotypic antimicrobial resistance traits of Vibrio cholerae non-O1/non-O139 isolated from a large Austrian lake frequently associated with cases of infection.</title>
        <authorList>
            <person name="Lepuschitz S."/>
            <person name="Baron S."/>
            <person name="Larvor E."/>
            <person name="Granier S."/>
            <person name="Pretzer C."/>
            <person name="Mach R.L."/>
            <person name="Farnleitner A.H."/>
            <person name="Ruppitsch W."/>
            <person name="Pleininger S."/>
            <person name="Indra A."/>
            <person name="Kirschner A.K.T."/>
        </authorList>
    </citation>
    <scope>NUCLEOTIDE SEQUENCE [LARGE SCALE GENOMIC DNA]</scope>
    <source>
        <strain evidence="7 9">A12JL36W90</strain>
    </source>
</reference>
<evidence type="ECO:0000313" key="7">
    <source>
        <dbReference type="EMBL" id="TQP11124.1"/>
    </source>
</evidence>
<evidence type="ECO:0000259" key="5">
    <source>
        <dbReference type="Pfam" id="PF25917"/>
    </source>
</evidence>
<feature type="coiled-coil region" evidence="2">
    <location>
        <begin position="82"/>
        <end position="154"/>
    </location>
</feature>
<dbReference type="Pfam" id="PF25917">
    <property type="entry name" value="BSH_RND"/>
    <property type="match status" value="1"/>
</dbReference>
<accession>A0A085PT43</accession>
<comment type="caution">
    <text evidence="7">The sequence shown here is derived from an EMBL/GenBank/DDBJ whole genome shotgun (WGS) entry which is preliminary data.</text>
</comment>
<reference evidence="8 10" key="1">
    <citation type="submission" date="2019-06" db="EMBL/GenBank/DDBJ databases">
        <title>Vibrio cholerae phylogeny based on whole-genome sequencing reveals genetic diversity and population strucutre.</title>
        <authorList>
            <person name="Zhiqiu Y."/>
            <person name="Bin L."/>
            <person name="Lingyan J."/>
        </authorList>
    </citation>
    <scope>NUCLEOTIDE SEQUENCE [LARGE SCALE GENOMIC DNA]</scope>
    <source>
        <strain evidence="8 10">N2814</strain>
    </source>
</reference>
<dbReference type="InterPro" id="IPR006143">
    <property type="entry name" value="RND_pump_MFP"/>
</dbReference>
<evidence type="ECO:0000259" key="6">
    <source>
        <dbReference type="Pfam" id="PF25954"/>
    </source>
</evidence>
<dbReference type="PANTHER" id="PTHR30469:SF18">
    <property type="entry name" value="RESISTANCE-NODULATION-CELL DIVISION (RND) EFFLUX MEMBRANE FUSION PROTEIN-RELATED"/>
    <property type="match status" value="1"/>
</dbReference>